<dbReference type="PIRSF" id="PIRSF002394">
    <property type="entry name" value="GN-bd_beta"/>
    <property type="match status" value="1"/>
</dbReference>
<feature type="repeat" description="WD" evidence="5">
    <location>
        <begin position="321"/>
        <end position="353"/>
    </location>
</feature>
<comment type="similarity">
    <text evidence="1">Belongs to the WD repeat G protein beta family.</text>
</comment>
<dbReference type="GO" id="GO:0030159">
    <property type="term" value="F:signaling receptor complex adaptor activity"/>
    <property type="evidence" value="ECO:0000318"/>
    <property type="project" value="GO_Central"/>
</dbReference>
<keyword evidence="3" id="KW-0677">Repeat</keyword>
<dbReference type="Gene3D" id="2.130.10.10">
    <property type="entry name" value="YVTN repeat-like/Quinoprotein amine dehydrogenase"/>
    <property type="match status" value="1"/>
</dbReference>
<dbReference type="PROSITE" id="PS50294">
    <property type="entry name" value="WD_REPEATS_REGION"/>
    <property type="match status" value="4"/>
</dbReference>
<organism evidence="7 8">
    <name type="scientific">Nematostella vectensis</name>
    <name type="common">Starlet sea anemone</name>
    <dbReference type="NCBI Taxonomy" id="45351"/>
    <lineage>
        <taxon>Eukaryota</taxon>
        <taxon>Metazoa</taxon>
        <taxon>Cnidaria</taxon>
        <taxon>Anthozoa</taxon>
        <taxon>Hexacorallia</taxon>
        <taxon>Actiniaria</taxon>
        <taxon>Edwardsiidae</taxon>
        <taxon>Nematostella</taxon>
    </lineage>
</organism>
<evidence type="ECO:0000313" key="8">
    <source>
        <dbReference type="Proteomes" id="UP000001593"/>
    </source>
</evidence>
<dbReference type="OMA" id="LDNKCTI"/>
<evidence type="ECO:0000256" key="1">
    <source>
        <dbReference type="ARBA" id="ARBA00009768"/>
    </source>
</evidence>
<dbReference type="InterPro" id="IPR001680">
    <property type="entry name" value="WD40_rpt"/>
</dbReference>
<evidence type="ECO:0000313" key="7">
    <source>
        <dbReference type="EMBL" id="EDO37631.1"/>
    </source>
</evidence>
<feature type="repeat" description="WD" evidence="5">
    <location>
        <begin position="235"/>
        <end position="276"/>
    </location>
</feature>
<feature type="coiled-coil region" evidence="6">
    <location>
        <begin position="14"/>
        <end position="41"/>
    </location>
</feature>
<evidence type="ECO:0000256" key="3">
    <source>
        <dbReference type="ARBA" id="ARBA00022737"/>
    </source>
</evidence>
<evidence type="ECO:0000256" key="4">
    <source>
        <dbReference type="ARBA" id="ARBA00023224"/>
    </source>
</evidence>
<feature type="repeat" description="WD" evidence="5">
    <location>
        <begin position="286"/>
        <end position="320"/>
    </location>
</feature>
<dbReference type="InterPro" id="IPR016346">
    <property type="entry name" value="G-protein_beta_1-5"/>
</dbReference>
<dbReference type="InterPro" id="IPR001632">
    <property type="entry name" value="WD40_G-protein_beta-like"/>
</dbReference>
<dbReference type="SUPFAM" id="SSF50978">
    <property type="entry name" value="WD40 repeat-like"/>
    <property type="match status" value="1"/>
</dbReference>
<dbReference type="GO" id="GO:0005834">
    <property type="term" value="C:heterotrimeric G-protein complex"/>
    <property type="evidence" value="ECO:0000318"/>
    <property type="project" value="GO_Central"/>
</dbReference>
<feature type="repeat" description="WD" evidence="5">
    <location>
        <begin position="61"/>
        <end position="102"/>
    </location>
</feature>
<dbReference type="PRINTS" id="PR00320">
    <property type="entry name" value="GPROTEINBRPT"/>
</dbReference>
<proteinExistence type="inferred from homology"/>
<keyword evidence="8" id="KW-1185">Reference proteome</keyword>
<reference evidence="7 8" key="1">
    <citation type="journal article" date="2007" name="Science">
        <title>Sea anemone genome reveals ancestral eumetazoan gene repertoire and genomic organization.</title>
        <authorList>
            <person name="Putnam N.H."/>
            <person name="Srivastava M."/>
            <person name="Hellsten U."/>
            <person name="Dirks B."/>
            <person name="Chapman J."/>
            <person name="Salamov A."/>
            <person name="Terry A."/>
            <person name="Shapiro H."/>
            <person name="Lindquist E."/>
            <person name="Kapitonov V.V."/>
            <person name="Jurka J."/>
            <person name="Genikhovich G."/>
            <person name="Grigoriev I.V."/>
            <person name="Lucas S.M."/>
            <person name="Steele R.E."/>
            <person name="Finnerty J.R."/>
            <person name="Technau U."/>
            <person name="Martindale M.Q."/>
            <person name="Rokhsar D.S."/>
        </authorList>
    </citation>
    <scope>NUCLEOTIDE SEQUENCE [LARGE SCALE GENOMIC DNA]</scope>
    <source>
        <strain evidence="8">CH2 X CH6</strain>
    </source>
</reference>
<dbReference type="PROSITE" id="PS50082">
    <property type="entry name" value="WD_REPEATS_2"/>
    <property type="match status" value="6"/>
</dbReference>
<evidence type="ECO:0000256" key="5">
    <source>
        <dbReference type="PROSITE-ProRule" id="PRU00221"/>
    </source>
</evidence>
<keyword evidence="6" id="KW-0175">Coiled coil</keyword>
<dbReference type="PROSITE" id="PS00678">
    <property type="entry name" value="WD_REPEATS_1"/>
    <property type="match status" value="1"/>
</dbReference>
<dbReference type="InterPro" id="IPR020472">
    <property type="entry name" value="WD40_PAC1"/>
</dbReference>
<accession>A7SF63</accession>
<dbReference type="Pfam" id="PF25391">
    <property type="entry name" value="WD40_Gbeta"/>
    <property type="match status" value="1"/>
</dbReference>
<dbReference type="InParanoid" id="A7SF63"/>
<protein>
    <submittedName>
        <fullName evidence="7">Uncharacterized protein</fullName>
    </submittedName>
</protein>
<dbReference type="OrthoDB" id="10255630at2759"/>
<dbReference type="EMBL" id="DS469642">
    <property type="protein sequence ID" value="EDO37631.1"/>
    <property type="molecule type" value="Genomic_DNA"/>
</dbReference>
<gene>
    <name evidence="7" type="ORF">NEMVEDRAFT_v1g244849</name>
</gene>
<sequence length="353" mass="39083">MAATESESPPVEDISSLAKEAEQLKLRIAEEKNKYHDQELKDVSRKLESLQGCHMKVRRILKGHQGKVLSMDWSGDCRHLVSSSQDGKVIVWDAFTTNKEHAISMPTTWVMSCAYSPTGNLVACGGLDNKCSVFKLSYEDDHNARKHTVAMHTSYMSCCVFANSDHQILTGSGDSTCSLWDVESSQMIQSFHGHTADVMSVDLSPIEGGHIFISGGCDRAALIWDIRTGRIVNSFASHSADINGVKFFPSGDSFGTACDDGKCRLFDLRADHQLAEYHKDHLIFGVASLDFSVSGRLLFAGYHDYTINVWDTLKVERLAVYYGHDNRISCLKVSPDGTGICTGSWDNTLRIWA</sequence>
<dbReference type="SMART" id="SM00320">
    <property type="entry name" value="WD40"/>
    <property type="match status" value="7"/>
</dbReference>
<dbReference type="Proteomes" id="UP000001593">
    <property type="component" value="Unassembled WGS sequence"/>
</dbReference>
<name>A7SF63_NEMVE</name>
<dbReference type="InterPro" id="IPR015943">
    <property type="entry name" value="WD40/YVTN_repeat-like_dom_sf"/>
</dbReference>
<dbReference type="PANTHER" id="PTHR19850">
    <property type="entry name" value="GUANINE NUCLEOTIDE-BINDING PROTEIN BETA G PROTEIN BETA"/>
    <property type="match status" value="1"/>
</dbReference>
<dbReference type="CDD" id="cd00200">
    <property type="entry name" value="WD40"/>
    <property type="match status" value="1"/>
</dbReference>
<dbReference type="PhylomeDB" id="A7SF63"/>
<feature type="repeat" description="WD" evidence="5">
    <location>
        <begin position="149"/>
        <end position="190"/>
    </location>
</feature>
<dbReference type="InterPro" id="IPR036322">
    <property type="entry name" value="WD40_repeat_dom_sf"/>
</dbReference>
<dbReference type="GO" id="GO:0007212">
    <property type="term" value="P:G protein-coupled dopamine receptor signaling pathway"/>
    <property type="evidence" value="ECO:0000318"/>
    <property type="project" value="GO_Central"/>
</dbReference>
<keyword evidence="4" id="KW-0807">Transducer</keyword>
<feature type="repeat" description="WD" evidence="5">
    <location>
        <begin position="191"/>
        <end position="234"/>
    </location>
</feature>
<dbReference type="KEGG" id="nve:5509146"/>
<dbReference type="GO" id="GO:0005737">
    <property type="term" value="C:cytoplasm"/>
    <property type="evidence" value="ECO:0000318"/>
    <property type="project" value="GO_Central"/>
</dbReference>
<evidence type="ECO:0000256" key="2">
    <source>
        <dbReference type="ARBA" id="ARBA00022574"/>
    </source>
</evidence>
<evidence type="ECO:0000256" key="6">
    <source>
        <dbReference type="SAM" id="Coils"/>
    </source>
</evidence>
<dbReference type="InterPro" id="IPR019775">
    <property type="entry name" value="WD40_repeat_CS"/>
</dbReference>
<dbReference type="eggNOG" id="KOG0286">
    <property type="taxonomic scope" value="Eukaryota"/>
</dbReference>
<keyword evidence="2 5" id="KW-0853">WD repeat</keyword>
<dbReference type="HOGENOM" id="CLU_000288_57_34_1"/>
<dbReference type="STRING" id="45351.A7SF63"/>
<dbReference type="PRINTS" id="PR00319">
    <property type="entry name" value="GPROTEINB"/>
</dbReference>
<dbReference type="AlphaFoldDB" id="A7SF63"/>